<dbReference type="EMBL" id="FUIG01000013">
    <property type="protein sequence ID" value="SJM29634.1"/>
    <property type="molecule type" value="Genomic_DNA"/>
</dbReference>
<proteinExistence type="predicted"/>
<evidence type="ECO:0000313" key="1">
    <source>
        <dbReference type="EMBL" id="SJM29634.1"/>
    </source>
</evidence>
<organism evidence="1 2">
    <name type="scientific">Mesorhizobium delmotii</name>
    <dbReference type="NCBI Taxonomy" id="1631247"/>
    <lineage>
        <taxon>Bacteria</taxon>
        <taxon>Pseudomonadati</taxon>
        <taxon>Pseudomonadota</taxon>
        <taxon>Alphaproteobacteria</taxon>
        <taxon>Hyphomicrobiales</taxon>
        <taxon>Phyllobacteriaceae</taxon>
        <taxon>Mesorhizobium</taxon>
    </lineage>
</organism>
<accession>A0A2P9AET8</accession>
<dbReference type="AlphaFoldDB" id="A0A2P9AET8"/>
<dbReference type="Proteomes" id="UP000245698">
    <property type="component" value="Unassembled WGS sequence"/>
</dbReference>
<keyword evidence="2" id="KW-1185">Reference proteome</keyword>
<gene>
    <name evidence="1" type="ORF">BQ8482_111564</name>
</gene>
<sequence length="67" mass="7412">MWLYETPKVGEMDMAMFAVQEMPSKLCLKLLDSPGQRRLGHAAATLPGSSGFRASAWIRPFPMTAAR</sequence>
<protein>
    <submittedName>
        <fullName evidence="1">Uncharacterized protein</fullName>
    </submittedName>
</protein>
<reference evidence="2" key="1">
    <citation type="submission" date="2016-12" db="EMBL/GenBank/DDBJ databases">
        <authorList>
            <person name="Brunel B."/>
        </authorList>
    </citation>
    <scope>NUCLEOTIDE SEQUENCE [LARGE SCALE GENOMIC DNA]</scope>
</reference>
<name>A0A2P9AET8_9HYPH</name>
<evidence type="ECO:0000313" key="2">
    <source>
        <dbReference type="Proteomes" id="UP000245698"/>
    </source>
</evidence>